<dbReference type="SUPFAM" id="SSF109709">
    <property type="entry name" value="KorB DNA-binding domain-like"/>
    <property type="match status" value="1"/>
</dbReference>
<name>A0A238J038_9RHOB</name>
<sequence length="142" mass="15764">MPILLTRPSKVSAVVGTDIDAADPELLSIRAPFRQRRRGVELKLIVDNLSARRDETLIRNVTLAHAWFGELRTGSSYADIAARAGTSKRRIMQVVDLAFLAPDLTAEILDGAQPASLTSDLLIKRGVPSDWNEQRRLFDSLR</sequence>
<accession>A0A238J038</accession>
<reference evidence="1 2" key="1">
    <citation type="submission" date="2017-05" db="EMBL/GenBank/DDBJ databases">
        <authorList>
            <person name="Song R."/>
            <person name="Chenine A.L."/>
            <person name="Ruprecht R.M."/>
        </authorList>
    </citation>
    <scope>NUCLEOTIDE SEQUENCE [LARGE SCALE GENOMIC DNA]</scope>
    <source>
        <strain evidence="1 2">CECT 8489</strain>
    </source>
</reference>
<protein>
    <submittedName>
        <fullName evidence="1">Uncharacterized protein</fullName>
    </submittedName>
</protein>
<dbReference type="AlphaFoldDB" id="A0A238J038"/>
<keyword evidence="2" id="KW-1185">Reference proteome</keyword>
<proteinExistence type="predicted"/>
<gene>
    <name evidence="1" type="ORF">BOA8489_01456</name>
</gene>
<evidence type="ECO:0000313" key="1">
    <source>
        <dbReference type="EMBL" id="SMX23350.1"/>
    </source>
</evidence>
<evidence type="ECO:0000313" key="2">
    <source>
        <dbReference type="Proteomes" id="UP000201838"/>
    </source>
</evidence>
<organism evidence="1 2">
    <name type="scientific">Boseongicola aestuarii</name>
    <dbReference type="NCBI Taxonomy" id="1470561"/>
    <lineage>
        <taxon>Bacteria</taxon>
        <taxon>Pseudomonadati</taxon>
        <taxon>Pseudomonadota</taxon>
        <taxon>Alphaproteobacteria</taxon>
        <taxon>Rhodobacterales</taxon>
        <taxon>Paracoccaceae</taxon>
        <taxon>Boseongicola</taxon>
    </lineage>
</organism>
<dbReference type="EMBL" id="FXXQ01000003">
    <property type="protein sequence ID" value="SMX23350.1"/>
    <property type="molecule type" value="Genomic_DNA"/>
</dbReference>
<dbReference type="Proteomes" id="UP000201838">
    <property type="component" value="Unassembled WGS sequence"/>
</dbReference>